<sequence>MRLKVDGSPETQGFERRSLARSIAAGGIGIVAFGAALALAWYSAATLFMLFAGILFGVFLTAMADLLRRVFGGNQTLRLVIVCLLFTGLLSGVVVLGGATIAQQATALSSTLRAQLGNAKDFLEKQGIDTSFLNLGTKAAPTDAGATPTPTTSASPSLGPKLPDASTIASGTGAIVTQTIKILAHVFEGVGNFFIIIFLGLLLAAQPKLYRDGILRFVPRQRLPEATRLIDDVSETLRRWLLGQMATMATLFLLTWIGLTVIGIPGALVLGFITGLLTFIPNVGAILAGALIVLASLGSGFTAIISSFALYLAVQFLEGNVLTPLIQRHAISIPPATLFAAQIFLGVLFGVWGLALALPLIAVIKVVLNHVWPDQTAVAQS</sequence>
<evidence type="ECO:0000256" key="3">
    <source>
        <dbReference type="ARBA" id="ARBA00022692"/>
    </source>
</evidence>
<feature type="transmembrane region" description="Helical" evidence="6">
    <location>
        <begin position="79"/>
        <end position="102"/>
    </location>
</feature>
<dbReference type="RefSeq" id="WP_079446697.1">
    <property type="nucleotide sequence ID" value="NZ_MWPQ01000039.1"/>
</dbReference>
<keyword evidence="8" id="KW-1185">Reference proteome</keyword>
<evidence type="ECO:0000256" key="5">
    <source>
        <dbReference type="ARBA" id="ARBA00023136"/>
    </source>
</evidence>
<comment type="subcellular location">
    <subcellularLocation>
        <location evidence="1">Membrane</location>
        <topology evidence="1">Multi-pass membrane protein</topology>
    </subcellularLocation>
</comment>
<keyword evidence="4 6" id="KW-1133">Transmembrane helix</keyword>
<evidence type="ECO:0000256" key="1">
    <source>
        <dbReference type="ARBA" id="ARBA00004141"/>
    </source>
</evidence>
<dbReference type="AlphaFoldDB" id="A0A1V4HZ00"/>
<dbReference type="PANTHER" id="PTHR21716">
    <property type="entry name" value="TRANSMEMBRANE PROTEIN"/>
    <property type="match status" value="1"/>
</dbReference>
<evidence type="ECO:0000313" key="8">
    <source>
        <dbReference type="Proteomes" id="UP000189940"/>
    </source>
</evidence>
<gene>
    <name evidence="7" type="ORF">B2M20_08940</name>
</gene>
<accession>A0A1V4HZ00</accession>
<dbReference type="GO" id="GO:0055085">
    <property type="term" value="P:transmembrane transport"/>
    <property type="evidence" value="ECO:0007669"/>
    <property type="project" value="TreeGrafter"/>
</dbReference>
<dbReference type="InterPro" id="IPR002549">
    <property type="entry name" value="AI-2E-like"/>
</dbReference>
<feature type="transmembrane region" description="Helical" evidence="6">
    <location>
        <begin position="286"/>
        <end position="317"/>
    </location>
</feature>
<evidence type="ECO:0000256" key="2">
    <source>
        <dbReference type="ARBA" id="ARBA00009773"/>
    </source>
</evidence>
<comment type="similarity">
    <text evidence="2">Belongs to the autoinducer-2 exporter (AI-2E) (TC 2.A.86) family.</text>
</comment>
<evidence type="ECO:0000256" key="6">
    <source>
        <dbReference type="SAM" id="Phobius"/>
    </source>
</evidence>
<dbReference type="OrthoDB" id="5761230at2"/>
<evidence type="ECO:0000256" key="4">
    <source>
        <dbReference type="ARBA" id="ARBA00022989"/>
    </source>
</evidence>
<proteinExistence type="inferred from homology"/>
<keyword evidence="5 6" id="KW-0472">Membrane</keyword>
<reference evidence="7 8" key="1">
    <citation type="submission" date="2017-02" db="EMBL/GenBank/DDBJ databases">
        <title>Genome sequence of the nitrite-oxidizing bacterium Nitrobacter vulgaris strain Ab1.</title>
        <authorList>
            <person name="Mellbye B.L."/>
            <person name="Davis E.W."/>
            <person name="Spieck E."/>
            <person name="Chang J.H."/>
            <person name="Bottomley P.J."/>
            <person name="Sayavedra-Soto L.A."/>
        </authorList>
    </citation>
    <scope>NUCLEOTIDE SEQUENCE [LARGE SCALE GENOMIC DNA]</scope>
    <source>
        <strain evidence="7 8">Ab1</strain>
    </source>
</reference>
<dbReference type="GO" id="GO:0016020">
    <property type="term" value="C:membrane"/>
    <property type="evidence" value="ECO:0007669"/>
    <property type="project" value="UniProtKB-SubCell"/>
</dbReference>
<protein>
    <submittedName>
        <fullName evidence="7">AI-2E family transporter</fullName>
    </submittedName>
</protein>
<dbReference type="Pfam" id="PF01594">
    <property type="entry name" value="AI-2E_transport"/>
    <property type="match status" value="1"/>
</dbReference>
<keyword evidence="3 6" id="KW-0812">Transmembrane</keyword>
<evidence type="ECO:0000313" key="7">
    <source>
        <dbReference type="EMBL" id="OPH83099.1"/>
    </source>
</evidence>
<dbReference type="PANTHER" id="PTHR21716:SF62">
    <property type="entry name" value="TRANSPORT PROTEIN YDBI-RELATED"/>
    <property type="match status" value="1"/>
</dbReference>
<feature type="transmembrane region" description="Helical" evidence="6">
    <location>
        <begin position="248"/>
        <end position="280"/>
    </location>
</feature>
<organism evidence="7 8">
    <name type="scientific">Nitrobacter vulgaris</name>
    <dbReference type="NCBI Taxonomy" id="29421"/>
    <lineage>
        <taxon>Bacteria</taxon>
        <taxon>Pseudomonadati</taxon>
        <taxon>Pseudomonadota</taxon>
        <taxon>Alphaproteobacteria</taxon>
        <taxon>Hyphomicrobiales</taxon>
        <taxon>Nitrobacteraceae</taxon>
        <taxon>Nitrobacter</taxon>
    </lineage>
</organism>
<feature type="transmembrane region" description="Helical" evidence="6">
    <location>
        <begin position="182"/>
        <end position="205"/>
    </location>
</feature>
<feature type="transmembrane region" description="Helical" evidence="6">
    <location>
        <begin position="21"/>
        <end position="42"/>
    </location>
</feature>
<comment type="caution">
    <text evidence="7">The sequence shown here is derived from an EMBL/GenBank/DDBJ whole genome shotgun (WGS) entry which is preliminary data.</text>
</comment>
<dbReference type="Proteomes" id="UP000189940">
    <property type="component" value="Unassembled WGS sequence"/>
</dbReference>
<name>A0A1V4HZ00_NITVU</name>
<feature type="transmembrane region" description="Helical" evidence="6">
    <location>
        <begin position="48"/>
        <end position="67"/>
    </location>
</feature>
<feature type="transmembrane region" description="Helical" evidence="6">
    <location>
        <begin position="338"/>
        <end position="364"/>
    </location>
</feature>
<dbReference type="EMBL" id="MWPQ01000039">
    <property type="protein sequence ID" value="OPH83099.1"/>
    <property type="molecule type" value="Genomic_DNA"/>
</dbReference>